<dbReference type="RefSeq" id="XP_016762232.1">
    <property type="nucleotide sequence ID" value="XM_016909588.1"/>
</dbReference>
<dbReference type="STRING" id="692275.M3C1D1"/>
<dbReference type="Gene3D" id="3.90.226.10">
    <property type="entry name" value="2-enoyl-CoA Hydratase, Chain A, domain 1"/>
    <property type="match status" value="1"/>
</dbReference>
<comment type="pathway">
    <text evidence="1">Lipid metabolism; fatty acid beta-oxidation.</text>
</comment>
<comment type="similarity">
    <text evidence="2">Belongs to the enoyl-CoA hydratase/isomerase family.</text>
</comment>
<protein>
    <submittedName>
        <fullName evidence="7">Enoyl-CoA hydratase/isomerase family protein</fullName>
    </submittedName>
</protein>
<dbReference type="FunFam" id="1.10.12.10:FF:000004">
    <property type="entry name" value="Delta3,5-delta2,4-dienoyl-CoA isomerase"/>
    <property type="match status" value="1"/>
</dbReference>
<dbReference type="UniPathway" id="UPA00659"/>
<dbReference type="SUPFAM" id="SSF52096">
    <property type="entry name" value="ClpP/crotonase"/>
    <property type="match status" value="1"/>
</dbReference>
<evidence type="ECO:0000259" key="6">
    <source>
        <dbReference type="Pfam" id="PF16113"/>
    </source>
</evidence>
<keyword evidence="8" id="KW-1185">Reference proteome</keyword>
<dbReference type="OMA" id="QYVAHVE"/>
<dbReference type="eggNOG" id="KOG1681">
    <property type="taxonomic scope" value="Eukaryota"/>
</dbReference>
<name>M3C1D1_SPHMS</name>
<sequence length="305" mass="32909">MAASSYRNLTTPNFTLTLPAPYIAQIEVNRPSKLNAYTTEMFFTLGKIFHTLSRDPDVRVIILTAKGDKAFTAGLDVSVAAKEGPLSLVFGEGGKGEGIDGGIDGKGGEEKDVARKAWELRRHIKEIQKPVSEIEGCEKPVICVMHGISYGAAIDISTCCDIRLCTRDTIFSVREVAIGLAADLGTLSRLPQTGVSMSFIKDVALTARDWDAAEALQVGFVSGVYEDKGKALERAMELARTIAEKSPVAVQGTKAVVNYSRDHSIEDGLDYIAVWNAAMLQTKDVSDALLAGLGKKKRKPVFAKL</sequence>
<dbReference type="Pfam" id="PF16113">
    <property type="entry name" value="ECH_2"/>
    <property type="match status" value="1"/>
</dbReference>
<evidence type="ECO:0000256" key="1">
    <source>
        <dbReference type="ARBA" id="ARBA00005005"/>
    </source>
</evidence>
<dbReference type="CDD" id="cd06558">
    <property type="entry name" value="crotonase-like"/>
    <property type="match status" value="1"/>
</dbReference>
<gene>
    <name evidence="7" type="ORF">SEPMUDRAFT_62174</name>
</gene>
<evidence type="ECO:0000256" key="2">
    <source>
        <dbReference type="ARBA" id="ARBA00005254"/>
    </source>
</evidence>
<evidence type="ECO:0000256" key="4">
    <source>
        <dbReference type="ARBA" id="ARBA00023098"/>
    </source>
</evidence>
<dbReference type="HOGENOM" id="CLU_009834_7_0_1"/>
<keyword evidence="4" id="KW-0443">Lipid metabolism</keyword>
<reference evidence="7 8" key="1">
    <citation type="journal article" date="2012" name="PLoS Pathog.">
        <title>Diverse lifestyles and strategies of plant pathogenesis encoded in the genomes of eighteen Dothideomycetes fungi.</title>
        <authorList>
            <person name="Ohm R.A."/>
            <person name="Feau N."/>
            <person name="Henrissat B."/>
            <person name="Schoch C.L."/>
            <person name="Horwitz B.A."/>
            <person name="Barry K.W."/>
            <person name="Condon B.J."/>
            <person name="Copeland A.C."/>
            <person name="Dhillon B."/>
            <person name="Glaser F."/>
            <person name="Hesse C.N."/>
            <person name="Kosti I."/>
            <person name="LaButti K."/>
            <person name="Lindquist E.A."/>
            <person name="Lucas S."/>
            <person name="Salamov A.A."/>
            <person name="Bradshaw R.E."/>
            <person name="Ciuffetti L."/>
            <person name="Hamelin R.C."/>
            <person name="Kema G.H.J."/>
            <person name="Lawrence C."/>
            <person name="Scott J.A."/>
            <person name="Spatafora J.W."/>
            <person name="Turgeon B.G."/>
            <person name="de Wit P.J.G.M."/>
            <person name="Zhong S."/>
            <person name="Goodwin S.B."/>
            <person name="Grigoriev I.V."/>
        </authorList>
    </citation>
    <scope>NUCLEOTIDE SEQUENCE [LARGE SCALE GENOMIC DNA]</scope>
    <source>
        <strain evidence="7 8">SO2202</strain>
    </source>
</reference>
<dbReference type="InterPro" id="IPR045002">
    <property type="entry name" value="Ech1-like"/>
</dbReference>
<dbReference type="Gene3D" id="1.10.12.10">
    <property type="entry name" value="Lyase 2-enoyl-coa Hydratase, Chain A, domain 2"/>
    <property type="match status" value="1"/>
</dbReference>
<dbReference type="InterPro" id="IPR029045">
    <property type="entry name" value="ClpP/crotonase-like_dom_sf"/>
</dbReference>
<keyword evidence="3" id="KW-0276">Fatty acid metabolism</keyword>
<dbReference type="Proteomes" id="UP000016931">
    <property type="component" value="Unassembled WGS sequence"/>
</dbReference>
<feature type="domain" description="Enoyl-CoA hydratase/isomerase" evidence="6">
    <location>
        <begin position="25"/>
        <end position="228"/>
    </location>
</feature>
<keyword evidence="5 7" id="KW-0413">Isomerase</keyword>
<dbReference type="GeneID" id="27906725"/>
<dbReference type="PANTHER" id="PTHR43149:SF1">
    <property type="entry name" value="DELTA(3,5)-DELTA(2,4)-DIENOYL-COA ISOMERASE, MITOCHONDRIAL"/>
    <property type="match status" value="1"/>
</dbReference>
<dbReference type="AlphaFoldDB" id="M3C1D1"/>
<evidence type="ECO:0000256" key="5">
    <source>
        <dbReference type="ARBA" id="ARBA00023235"/>
    </source>
</evidence>
<evidence type="ECO:0000313" key="7">
    <source>
        <dbReference type="EMBL" id="EMF14111.1"/>
    </source>
</evidence>
<accession>M3C1D1</accession>
<dbReference type="EMBL" id="KB456262">
    <property type="protein sequence ID" value="EMF14111.1"/>
    <property type="molecule type" value="Genomic_DNA"/>
</dbReference>
<dbReference type="PANTHER" id="PTHR43149">
    <property type="entry name" value="ENOYL-COA HYDRATASE"/>
    <property type="match status" value="1"/>
</dbReference>
<evidence type="ECO:0000256" key="3">
    <source>
        <dbReference type="ARBA" id="ARBA00022832"/>
    </source>
</evidence>
<proteinExistence type="inferred from homology"/>
<organism evidence="7 8">
    <name type="scientific">Sphaerulina musiva (strain SO2202)</name>
    <name type="common">Poplar stem canker fungus</name>
    <name type="synonym">Septoria musiva</name>
    <dbReference type="NCBI Taxonomy" id="692275"/>
    <lineage>
        <taxon>Eukaryota</taxon>
        <taxon>Fungi</taxon>
        <taxon>Dikarya</taxon>
        <taxon>Ascomycota</taxon>
        <taxon>Pezizomycotina</taxon>
        <taxon>Dothideomycetes</taxon>
        <taxon>Dothideomycetidae</taxon>
        <taxon>Mycosphaerellales</taxon>
        <taxon>Mycosphaerellaceae</taxon>
        <taxon>Sphaerulina</taxon>
    </lineage>
</organism>
<dbReference type="InterPro" id="IPR045004">
    <property type="entry name" value="ECH_dom"/>
</dbReference>
<dbReference type="GO" id="GO:0051750">
    <property type="term" value="F:delta(3,5)-delta(2,4)-dienoyl-CoA isomerase activity"/>
    <property type="evidence" value="ECO:0007669"/>
    <property type="project" value="TreeGrafter"/>
</dbReference>
<dbReference type="OrthoDB" id="14970at2759"/>
<dbReference type="GO" id="GO:0005739">
    <property type="term" value="C:mitochondrion"/>
    <property type="evidence" value="ECO:0007669"/>
    <property type="project" value="TreeGrafter"/>
</dbReference>
<evidence type="ECO:0000313" key="8">
    <source>
        <dbReference type="Proteomes" id="UP000016931"/>
    </source>
</evidence>
<dbReference type="GO" id="GO:0006635">
    <property type="term" value="P:fatty acid beta-oxidation"/>
    <property type="evidence" value="ECO:0007669"/>
    <property type="project" value="UniProtKB-UniPathway"/>
</dbReference>
<dbReference type="InterPro" id="IPR014748">
    <property type="entry name" value="Enoyl-CoA_hydra_C"/>
</dbReference>